<gene>
    <name evidence="2" type="ORF">NDU88_001485</name>
</gene>
<dbReference type="Proteomes" id="UP001066276">
    <property type="component" value="Chromosome 10"/>
</dbReference>
<feature type="compositionally biased region" description="Polar residues" evidence="1">
    <location>
        <begin position="7"/>
        <end position="29"/>
    </location>
</feature>
<dbReference type="EMBL" id="JANPWB010000014">
    <property type="protein sequence ID" value="KAJ1096342.1"/>
    <property type="molecule type" value="Genomic_DNA"/>
</dbReference>
<protein>
    <submittedName>
        <fullName evidence="2">Uncharacterized protein</fullName>
    </submittedName>
</protein>
<reference evidence="2" key="1">
    <citation type="journal article" date="2022" name="bioRxiv">
        <title>Sequencing and chromosome-scale assembly of the giantPleurodeles waltlgenome.</title>
        <authorList>
            <person name="Brown T."/>
            <person name="Elewa A."/>
            <person name="Iarovenko S."/>
            <person name="Subramanian E."/>
            <person name="Araus A.J."/>
            <person name="Petzold A."/>
            <person name="Susuki M."/>
            <person name="Suzuki K.-i.T."/>
            <person name="Hayashi T."/>
            <person name="Toyoda A."/>
            <person name="Oliveira C."/>
            <person name="Osipova E."/>
            <person name="Leigh N.D."/>
            <person name="Simon A."/>
            <person name="Yun M.H."/>
        </authorList>
    </citation>
    <scope>NUCLEOTIDE SEQUENCE</scope>
    <source>
        <strain evidence="2">20211129_DDA</strain>
        <tissue evidence="2">Liver</tissue>
    </source>
</reference>
<sequence>MGRHWQATVSQGNTMEKYTTPTPLLQDQTHMGGPGEVLGTPASTEEPSHAELLAAIQGFRVALEERCFLARHHLLLLPGPGALRGGPVRGPQPVRQVWRSLITREGERPQQPRLSIRLRTRA</sequence>
<evidence type="ECO:0000313" key="2">
    <source>
        <dbReference type="EMBL" id="KAJ1096342.1"/>
    </source>
</evidence>
<keyword evidence="3" id="KW-1185">Reference proteome</keyword>
<name>A0AAV7LY26_PLEWA</name>
<feature type="region of interest" description="Disordered" evidence="1">
    <location>
        <begin position="1"/>
        <end position="45"/>
    </location>
</feature>
<evidence type="ECO:0000256" key="1">
    <source>
        <dbReference type="SAM" id="MobiDB-lite"/>
    </source>
</evidence>
<comment type="caution">
    <text evidence="2">The sequence shown here is derived from an EMBL/GenBank/DDBJ whole genome shotgun (WGS) entry which is preliminary data.</text>
</comment>
<organism evidence="2 3">
    <name type="scientific">Pleurodeles waltl</name>
    <name type="common">Iberian ribbed newt</name>
    <dbReference type="NCBI Taxonomy" id="8319"/>
    <lineage>
        <taxon>Eukaryota</taxon>
        <taxon>Metazoa</taxon>
        <taxon>Chordata</taxon>
        <taxon>Craniata</taxon>
        <taxon>Vertebrata</taxon>
        <taxon>Euteleostomi</taxon>
        <taxon>Amphibia</taxon>
        <taxon>Batrachia</taxon>
        <taxon>Caudata</taxon>
        <taxon>Salamandroidea</taxon>
        <taxon>Salamandridae</taxon>
        <taxon>Pleurodelinae</taxon>
        <taxon>Pleurodeles</taxon>
    </lineage>
</organism>
<dbReference type="AlphaFoldDB" id="A0AAV7LY26"/>
<evidence type="ECO:0000313" key="3">
    <source>
        <dbReference type="Proteomes" id="UP001066276"/>
    </source>
</evidence>
<proteinExistence type="predicted"/>
<accession>A0AAV7LY26</accession>